<sequence length="103" mass="11549">MLGCCAGAIDRFYIGAAGDVQPCEFVNLSFGNLNEVDFETAYLRMREAFAVPCEEWTCCTRAREIAAHAGETLPVPWETTRKIIAGWQPGTPTRVYRKLGIYR</sequence>
<accession>A0A645H5T6</accession>
<reference evidence="1" key="1">
    <citation type="submission" date="2019-08" db="EMBL/GenBank/DDBJ databases">
        <authorList>
            <person name="Kucharzyk K."/>
            <person name="Murdoch R.W."/>
            <person name="Higgins S."/>
            <person name="Loffler F."/>
        </authorList>
    </citation>
    <scope>NUCLEOTIDE SEQUENCE</scope>
</reference>
<protein>
    <recommendedName>
        <fullName evidence="2">4Fe4S-binding SPASM domain-containing protein</fullName>
    </recommendedName>
</protein>
<dbReference type="InterPro" id="IPR058240">
    <property type="entry name" value="rSAM_sf"/>
</dbReference>
<dbReference type="AlphaFoldDB" id="A0A645H5T6"/>
<name>A0A645H5T6_9ZZZZ</name>
<dbReference type="SUPFAM" id="SSF102114">
    <property type="entry name" value="Radical SAM enzymes"/>
    <property type="match status" value="1"/>
</dbReference>
<evidence type="ECO:0008006" key="2">
    <source>
        <dbReference type="Google" id="ProtNLM"/>
    </source>
</evidence>
<gene>
    <name evidence="1" type="ORF">SDC9_178677</name>
</gene>
<dbReference type="EMBL" id="VSSQ01082652">
    <property type="protein sequence ID" value="MPN31203.1"/>
    <property type="molecule type" value="Genomic_DNA"/>
</dbReference>
<proteinExistence type="predicted"/>
<evidence type="ECO:0000313" key="1">
    <source>
        <dbReference type="EMBL" id="MPN31203.1"/>
    </source>
</evidence>
<organism evidence="1">
    <name type="scientific">bioreactor metagenome</name>
    <dbReference type="NCBI Taxonomy" id="1076179"/>
    <lineage>
        <taxon>unclassified sequences</taxon>
        <taxon>metagenomes</taxon>
        <taxon>ecological metagenomes</taxon>
    </lineage>
</organism>
<comment type="caution">
    <text evidence="1">The sequence shown here is derived from an EMBL/GenBank/DDBJ whole genome shotgun (WGS) entry which is preliminary data.</text>
</comment>